<organism evidence="1 2">
    <name type="scientific">Nonomuraea cypriaca</name>
    <dbReference type="NCBI Taxonomy" id="1187855"/>
    <lineage>
        <taxon>Bacteria</taxon>
        <taxon>Bacillati</taxon>
        <taxon>Actinomycetota</taxon>
        <taxon>Actinomycetes</taxon>
        <taxon>Streptosporangiales</taxon>
        <taxon>Streptosporangiaceae</taxon>
        <taxon>Nonomuraea</taxon>
    </lineage>
</organism>
<gene>
    <name evidence="1" type="ORF">ITP53_45990</name>
</gene>
<evidence type="ECO:0000313" key="1">
    <source>
        <dbReference type="EMBL" id="MBF8192910.1"/>
    </source>
</evidence>
<evidence type="ECO:0000313" key="2">
    <source>
        <dbReference type="Proteomes" id="UP000605361"/>
    </source>
</evidence>
<dbReference type="EMBL" id="JADOGI010000241">
    <property type="protein sequence ID" value="MBF8192910.1"/>
    <property type="molecule type" value="Genomic_DNA"/>
</dbReference>
<reference evidence="1" key="1">
    <citation type="submission" date="2020-11" db="EMBL/GenBank/DDBJ databases">
        <title>Whole-genome analyses of Nonomuraea sp. K274.</title>
        <authorList>
            <person name="Veyisoglu A."/>
        </authorList>
    </citation>
    <scope>NUCLEOTIDE SEQUENCE</scope>
    <source>
        <strain evidence="1">K274</strain>
    </source>
</reference>
<dbReference type="Proteomes" id="UP000605361">
    <property type="component" value="Unassembled WGS sequence"/>
</dbReference>
<proteinExistence type="predicted"/>
<sequence length="180" mass="19788">MSVATAWGVDAEEMAAAYPCDQVAPNPAEVWFRAVSVRAPRPTTFRWLCQLKTAPYSYDLLDNHGRPSPRVLTPGAEHLATGQRFMTIFELVDFGPDDHLTLRMTAPKAVAAFGPLTLTYAVRDGGSGTTRLVVKLDVGEAGDGLLCRARRRVLAWGDLFMMRRQLTTLRRLAETAAAEP</sequence>
<accession>A0A931AMF8</accession>
<keyword evidence="2" id="KW-1185">Reference proteome</keyword>
<comment type="caution">
    <text evidence="1">The sequence shown here is derived from an EMBL/GenBank/DDBJ whole genome shotgun (WGS) entry which is preliminary data.</text>
</comment>
<name>A0A931AMF8_9ACTN</name>
<dbReference type="AlphaFoldDB" id="A0A931AMF8"/>
<protein>
    <submittedName>
        <fullName evidence="1">Uncharacterized protein</fullName>
    </submittedName>
</protein>